<organism evidence="2">
    <name type="scientific">Aphanomyces astaci</name>
    <name type="common">Crayfish plague agent</name>
    <dbReference type="NCBI Taxonomy" id="112090"/>
    <lineage>
        <taxon>Eukaryota</taxon>
        <taxon>Sar</taxon>
        <taxon>Stramenopiles</taxon>
        <taxon>Oomycota</taxon>
        <taxon>Saprolegniomycetes</taxon>
        <taxon>Saprolegniales</taxon>
        <taxon>Verrucalvaceae</taxon>
        <taxon>Aphanomyces</taxon>
    </lineage>
</organism>
<dbReference type="EMBL" id="KI913120">
    <property type="protein sequence ID" value="ETV83836.1"/>
    <property type="molecule type" value="Genomic_DNA"/>
</dbReference>
<proteinExistence type="predicted"/>
<feature type="region of interest" description="Disordered" evidence="1">
    <location>
        <begin position="550"/>
        <end position="600"/>
    </location>
</feature>
<feature type="compositionally biased region" description="Polar residues" evidence="1">
    <location>
        <begin position="465"/>
        <end position="485"/>
    </location>
</feature>
<feature type="region of interest" description="Disordered" evidence="1">
    <location>
        <begin position="465"/>
        <end position="517"/>
    </location>
</feature>
<feature type="region of interest" description="Disordered" evidence="1">
    <location>
        <begin position="208"/>
        <end position="295"/>
    </location>
</feature>
<gene>
    <name evidence="2" type="ORF">H257_04446</name>
</gene>
<feature type="compositionally biased region" description="Low complexity" evidence="1">
    <location>
        <begin position="564"/>
        <end position="574"/>
    </location>
</feature>
<dbReference type="PANTHER" id="PTHR16078:SF1">
    <property type="entry name" value="COILED-COIL DOMAIN-CONTAINING PROTEIN 87"/>
    <property type="match status" value="1"/>
</dbReference>
<feature type="compositionally biased region" description="Polar residues" evidence="1">
    <location>
        <begin position="243"/>
        <end position="263"/>
    </location>
</feature>
<evidence type="ECO:0000313" key="2">
    <source>
        <dbReference type="EMBL" id="ETV83836.1"/>
    </source>
</evidence>
<feature type="region of interest" description="Disordered" evidence="1">
    <location>
        <begin position="401"/>
        <end position="436"/>
    </location>
</feature>
<dbReference type="PANTHER" id="PTHR16078">
    <property type="entry name" value="COILED-COIL DOMAIN-CONTAINING PROTEIN 87"/>
    <property type="match status" value="1"/>
</dbReference>
<dbReference type="GeneID" id="20806442"/>
<evidence type="ECO:0000256" key="1">
    <source>
        <dbReference type="SAM" id="MobiDB-lite"/>
    </source>
</evidence>
<accession>W4GWX7</accession>
<sequence length="759" mass="84193">MMRSELKHVVADSRTSQELEPLRVPVKLQDRFERAHKRMANKDGFLFTSAATPSRESAKKHLPDVILRNKMMAFESKWQCTNKSSLLYDPLDASFERLSMEEREEVMNRIQTRVERITDAVEDKYRRKKQQLDDQGVFDPAINTRRVQAMYLVDLQRQCNLDLLKTQVLQEFDQERQPLFAGSFGQKPSSATAPVHVLGTLLQDAEPPIQELRGSKKLQRLLRSHSMAKSTSEPLLERRKSVRSGSITVATPSNNTPSNTGASHTAAADVATPPVASSNNPPPPGRASQSDNDPRHVAMARHPEIVSVVASLRATDAVAKLLKKRSKTAFRPGQDMAAKPDNAVDEWKDQVDLFGQIGARCSASLRRRATAQLADITATPPSFPQLWSRLAPFTADLRERRSNAKSNAATLQSSTQPSYANDSRPADERLSTRKATTTAQYCQWQDAIGRRRRKLAKLANDATSVVNSTVSGQQQPTPANTTVPDSTALPPALQRRPSTILDDRQNKHARRKPTVASGMVIGRPREVASGLKHTTKRVLRRQMTAISWEWLTPEPIKPSPPPTTKATPPVAAAANEQPNQDTNTSPARGDKSPGPHRSSILVHHQNNSMVDSHEVLQRRLEEVWLRLGMPYHLKLNMLEKYASHDGAGALHTAIDLWEAATDMVVLREALVVMGTHAQRDLVPEELELYWTQLQACSSMLLPLPSSMPTMQVFGPWVESLVPLVTAKCRQAIEALGAATGDVLTYDGVVYLVDEVQDNG</sequence>
<dbReference type="VEuPathDB" id="FungiDB:H257_04446"/>
<feature type="compositionally biased region" description="Polar residues" evidence="1">
    <location>
        <begin position="404"/>
        <end position="421"/>
    </location>
</feature>
<reference evidence="2" key="1">
    <citation type="submission" date="2013-12" db="EMBL/GenBank/DDBJ databases">
        <title>The Genome Sequence of Aphanomyces astaci APO3.</title>
        <authorList>
            <consortium name="The Broad Institute Genomics Platform"/>
            <person name="Russ C."/>
            <person name="Tyler B."/>
            <person name="van West P."/>
            <person name="Dieguez-Uribeondo J."/>
            <person name="Young S.K."/>
            <person name="Zeng Q."/>
            <person name="Gargeya S."/>
            <person name="Fitzgerald M."/>
            <person name="Abouelleil A."/>
            <person name="Alvarado L."/>
            <person name="Chapman S.B."/>
            <person name="Gainer-Dewar J."/>
            <person name="Goldberg J."/>
            <person name="Griggs A."/>
            <person name="Gujja S."/>
            <person name="Hansen M."/>
            <person name="Howarth C."/>
            <person name="Imamovic A."/>
            <person name="Ireland A."/>
            <person name="Larimer J."/>
            <person name="McCowan C."/>
            <person name="Murphy C."/>
            <person name="Pearson M."/>
            <person name="Poon T.W."/>
            <person name="Priest M."/>
            <person name="Roberts A."/>
            <person name="Saif S."/>
            <person name="Shea T."/>
            <person name="Sykes S."/>
            <person name="Wortman J."/>
            <person name="Nusbaum C."/>
            <person name="Birren B."/>
        </authorList>
    </citation>
    <scope>NUCLEOTIDE SEQUENCE [LARGE SCALE GENOMIC DNA]</scope>
    <source>
        <strain evidence="2">APO3</strain>
    </source>
</reference>
<dbReference type="InterPro" id="IPR037383">
    <property type="entry name" value="CCDC87"/>
</dbReference>
<dbReference type="RefSeq" id="XP_009827266.1">
    <property type="nucleotide sequence ID" value="XM_009828964.1"/>
</dbReference>
<dbReference type="AlphaFoldDB" id="W4GWX7"/>
<name>W4GWX7_APHAT</name>
<dbReference type="OrthoDB" id="67750at2759"/>
<feature type="compositionally biased region" description="Polar residues" evidence="1">
    <location>
        <begin position="576"/>
        <end position="586"/>
    </location>
</feature>
<protein>
    <submittedName>
        <fullName evidence="2">Uncharacterized protein</fullName>
    </submittedName>
</protein>
<feature type="compositionally biased region" description="Low complexity" evidence="1">
    <location>
        <begin position="265"/>
        <end position="279"/>
    </location>
</feature>